<evidence type="ECO:0000313" key="3">
    <source>
        <dbReference type="EMBL" id="SVC56946.1"/>
    </source>
</evidence>
<dbReference type="InterPro" id="IPR006597">
    <property type="entry name" value="Sel1-like"/>
</dbReference>
<dbReference type="Gene3D" id="2.60.40.1120">
    <property type="entry name" value="Carboxypeptidase-like, regulatory domain"/>
    <property type="match status" value="2"/>
</dbReference>
<dbReference type="Pfam" id="PF08238">
    <property type="entry name" value="Sel1"/>
    <property type="match status" value="3"/>
</dbReference>
<name>A0A382N783_9ZZZZ</name>
<organism evidence="3">
    <name type="scientific">marine metagenome</name>
    <dbReference type="NCBI Taxonomy" id="408172"/>
    <lineage>
        <taxon>unclassified sequences</taxon>
        <taxon>metagenomes</taxon>
        <taxon>ecological metagenomes</taxon>
    </lineage>
</organism>
<dbReference type="GO" id="GO:0030246">
    <property type="term" value="F:carbohydrate binding"/>
    <property type="evidence" value="ECO:0007669"/>
    <property type="project" value="InterPro"/>
</dbReference>
<evidence type="ECO:0000256" key="2">
    <source>
        <dbReference type="ARBA" id="ARBA00022737"/>
    </source>
</evidence>
<dbReference type="InterPro" id="IPR011990">
    <property type="entry name" value="TPR-like_helical_dom_sf"/>
</dbReference>
<sequence>VIRSALLSTAFIALLANPGLAQLPGELYHKACDEGDPYVCNLLGIMHESGRAVTKDLSIASNLYRRACEGGELMGCTNLGLMYEAGIGVTPDPARAVGLFRVACEGGQQLSCEQLDRTEFTLPAQFNRIGRVGDAETHEPLSEAIVELPLLGIRAVSDPQGRFEIEDVPPGQHLVQAQRLGYGVLTATLDFPGNPDLVLLLRKGPAGDLRAPGTVEGRVIDGIGNISLANVDISVLGQPRTRTVSNQNGRFRLRNVDPGLVKVRFVRIGYAPRTATLIVQPNRTTEVSATMLTQP</sequence>
<keyword evidence="2" id="KW-0677">Repeat</keyword>
<dbReference type="InterPro" id="IPR040239">
    <property type="entry name" value="HcpB-like"/>
</dbReference>
<dbReference type="Gene3D" id="1.25.40.10">
    <property type="entry name" value="Tetratricopeptide repeat domain"/>
    <property type="match status" value="1"/>
</dbReference>
<evidence type="ECO:0000256" key="1">
    <source>
        <dbReference type="ARBA" id="ARBA00008486"/>
    </source>
</evidence>
<evidence type="ECO:0008006" key="4">
    <source>
        <dbReference type="Google" id="ProtNLM"/>
    </source>
</evidence>
<reference evidence="3" key="1">
    <citation type="submission" date="2018-05" db="EMBL/GenBank/DDBJ databases">
        <authorList>
            <person name="Lanie J.A."/>
            <person name="Ng W.-L."/>
            <person name="Kazmierczak K.M."/>
            <person name="Andrzejewski T.M."/>
            <person name="Davidsen T.M."/>
            <person name="Wayne K.J."/>
            <person name="Tettelin H."/>
            <person name="Glass J.I."/>
            <person name="Rusch D."/>
            <person name="Podicherti R."/>
            <person name="Tsui H.-C.T."/>
            <person name="Winkler M.E."/>
        </authorList>
    </citation>
    <scope>NUCLEOTIDE SEQUENCE</scope>
</reference>
<dbReference type="SMART" id="SM00671">
    <property type="entry name" value="SEL1"/>
    <property type="match status" value="2"/>
</dbReference>
<dbReference type="SUPFAM" id="SSF49452">
    <property type="entry name" value="Starch-binding domain-like"/>
    <property type="match status" value="1"/>
</dbReference>
<dbReference type="AlphaFoldDB" id="A0A382N783"/>
<gene>
    <name evidence="3" type="ORF">METZ01_LOCUS309800</name>
</gene>
<dbReference type="Pfam" id="PF13620">
    <property type="entry name" value="CarboxypepD_reg"/>
    <property type="match status" value="1"/>
</dbReference>
<accession>A0A382N783</accession>
<proteinExistence type="inferred from homology"/>
<dbReference type="InterPro" id="IPR008969">
    <property type="entry name" value="CarboxyPept-like_regulatory"/>
</dbReference>
<dbReference type="PANTHER" id="PTHR13891">
    <property type="entry name" value="CYTOCHROME C OXIDASE ASSEMBLY FACTOR 7"/>
    <property type="match status" value="1"/>
</dbReference>
<dbReference type="InterPro" id="IPR013784">
    <property type="entry name" value="Carb-bd-like_fold"/>
</dbReference>
<feature type="non-terminal residue" evidence="3">
    <location>
        <position position="1"/>
    </location>
</feature>
<protein>
    <recommendedName>
        <fullName evidence="4">Beta-lactamase</fullName>
    </recommendedName>
</protein>
<feature type="non-terminal residue" evidence="3">
    <location>
        <position position="295"/>
    </location>
</feature>
<dbReference type="SUPFAM" id="SSF49464">
    <property type="entry name" value="Carboxypeptidase regulatory domain-like"/>
    <property type="match status" value="1"/>
</dbReference>
<dbReference type="PANTHER" id="PTHR13891:SF1">
    <property type="entry name" value="CYTOCHROME C OXIDASE ASSEMBLY FACTOR 7"/>
    <property type="match status" value="1"/>
</dbReference>
<dbReference type="SUPFAM" id="SSF81901">
    <property type="entry name" value="HCP-like"/>
    <property type="match status" value="1"/>
</dbReference>
<comment type="similarity">
    <text evidence="1">Belongs to the hcp beta-lactamase family.</text>
</comment>
<dbReference type="EMBL" id="UINC01098431">
    <property type="protein sequence ID" value="SVC56946.1"/>
    <property type="molecule type" value="Genomic_DNA"/>
</dbReference>